<comment type="caution">
    <text evidence="1">The sequence shown here is derived from an EMBL/GenBank/DDBJ whole genome shotgun (WGS) entry which is preliminary data.</text>
</comment>
<dbReference type="Proteomes" id="UP000283841">
    <property type="component" value="Unassembled WGS sequence"/>
</dbReference>
<name>A0A443HJX9_BYSSP</name>
<organism evidence="1 2">
    <name type="scientific">Byssochlamys spectabilis</name>
    <name type="common">Paecilomyces variotii</name>
    <dbReference type="NCBI Taxonomy" id="264951"/>
    <lineage>
        <taxon>Eukaryota</taxon>
        <taxon>Fungi</taxon>
        <taxon>Dikarya</taxon>
        <taxon>Ascomycota</taxon>
        <taxon>Pezizomycotina</taxon>
        <taxon>Eurotiomycetes</taxon>
        <taxon>Eurotiomycetidae</taxon>
        <taxon>Eurotiales</taxon>
        <taxon>Thermoascaceae</taxon>
        <taxon>Paecilomyces</taxon>
    </lineage>
</organism>
<dbReference type="Gene3D" id="3.50.50.60">
    <property type="entry name" value="FAD/NAD(P)-binding domain"/>
    <property type="match status" value="1"/>
</dbReference>
<evidence type="ECO:0000313" key="1">
    <source>
        <dbReference type="EMBL" id="RWQ92161.1"/>
    </source>
</evidence>
<reference evidence="1 2" key="1">
    <citation type="journal article" date="2018" name="Front. Microbiol.">
        <title>Genomic and genetic insights into a cosmopolitan fungus, Paecilomyces variotii (Eurotiales).</title>
        <authorList>
            <person name="Urquhart A.S."/>
            <person name="Mondo S.J."/>
            <person name="Makela M.R."/>
            <person name="Hane J.K."/>
            <person name="Wiebenga A."/>
            <person name="He G."/>
            <person name="Mihaltcheva S."/>
            <person name="Pangilinan J."/>
            <person name="Lipzen A."/>
            <person name="Barry K."/>
            <person name="de Vries R.P."/>
            <person name="Grigoriev I.V."/>
            <person name="Idnurm A."/>
        </authorList>
    </citation>
    <scope>NUCLEOTIDE SEQUENCE [LARGE SCALE GENOMIC DNA]</scope>
    <source>
        <strain evidence="1 2">CBS 101075</strain>
    </source>
</reference>
<dbReference type="STRING" id="264951.A0A443HJX9"/>
<keyword evidence="2" id="KW-1185">Reference proteome</keyword>
<dbReference type="InterPro" id="IPR036188">
    <property type="entry name" value="FAD/NAD-bd_sf"/>
</dbReference>
<gene>
    <name evidence="1" type="ORF">C8Q69DRAFT_480041</name>
</gene>
<dbReference type="SUPFAM" id="SSF51971">
    <property type="entry name" value="Nucleotide-binding domain"/>
    <property type="match status" value="1"/>
</dbReference>
<dbReference type="AlphaFoldDB" id="A0A443HJX9"/>
<dbReference type="EMBL" id="RCNU01000014">
    <property type="protein sequence ID" value="RWQ92161.1"/>
    <property type="molecule type" value="Genomic_DNA"/>
</dbReference>
<dbReference type="VEuPathDB" id="FungiDB:C8Q69DRAFT_480041"/>
<evidence type="ECO:0008006" key="3">
    <source>
        <dbReference type="Google" id="ProtNLM"/>
    </source>
</evidence>
<sequence length="59" mass="6216">MKRVSSKILALGSLAAVKTNHNPGCIVGVGPAGFSAAAQLEIKGYQTVTFEKQSAVRWK</sequence>
<dbReference type="RefSeq" id="XP_028481806.1">
    <property type="nucleotide sequence ID" value="XM_028631493.1"/>
</dbReference>
<dbReference type="GeneID" id="39600770"/>
<accession>A0A443HJX9</accession>
<proteinExistence type="predicted"/>
<evidence type="ECO:0000313" key="2">
    <source>
        <dbReference type="Proteomes" id="UP000283841"/>
    </source>
</evidence>
<protein>
    <recommendedName>
        <fullName evidence="3">FAD/NAD(P)-binding domain-containing protein</fullName>
    </recommendedName>
</protein>